<dbReference type="Pfam" id="PF02525">
    <property type="entry name" value="Flavodoxin_2"/>
    <property type="match status" value="1"/>
</dbReference>
<evidence type="ECO:0000259" key="1">
    <source>
        <dbReference type="Pfam" id="PF02525"/>
    </source>
</evidence>
<protein>
    <submittedName>
        <fullName evidence="2">FMN-dependent NADH-azoreductase</fullName>
        <ecNumber evidence="2">1.7.-.-</ecNumber>
    </submittedName>
</protein>
<dbReference type="SUPFAM" id="SSF52218">
    <property type="entry name" value="Flavoproteins"/>
    <property type="match status" value="1"/>
</dbReference>
<dbReference type="Gene3D" id="3.40.50.360">
    <property type="match status" value="1"/>
</dbReference>
<feature type="domain" description="Flavodoxin-like fold" evidence="1">
    <location>
        <begin position="4"/>
        <end position="191"/>
    </location>
</feature>
<accession>A0A645GPE7</accession>
<proteinExistence type="predicted"/>
<reference evidence="2" key="1">
    <citation type="submission" date="2019-08" db="EMBL/GenBank/DDBJ databases">
        <authorList>
            <person name="Kucharzyk K."/>
            <person name="Murdoch R.W."/>
            <person name="Higgins S."/>
            <person name="Loffler F."/>
        </authorList>
    </citation>
    <scope>NUCLEOTIDE SEQUENCE</scope>
</reference>
<dbReference type="InterPro" id="IPR003680">
    <property type="entry name" value="Flavodoxin_fold"/>
</dbReference>
<dbReference type="PANTHER" id="PTHR43741">
    <property type="entry name" value="FMN-DEPENDENT NADH-AZOREDUCTASE 1"/>
    <property type="match status" value="1"/>
</dbReference>
<dbReference type="GO" id="GO:0016491">
    <property type="term" value="F:oxidoreductase activity"/>
    <property type="evidence" value="ECO:0007669"/>
    <property type="project" value="UniProtKB-KW"/>
</dbReference>
<evidence type="ECO:0000313" key="2">
    <source>
        <dbReference type="EMBL" id="MPN28737.1"/>
    </source>
</evidence>
<organism evidence="2">
    <name type="scientific">bioreactor metagenome</name>
    <dbReference type="NCBI Taxonomy" id="1076179"/>
    <lineage>
        <taxon>unclassified sequences</taxon>
        <taxon>metagenomes</taxon>
        <taxon>ecological metagenomes</taxon>
    </lineage>
</organism>
<dbReference type="InterPro" id="IPR029039">
    <property type="entry name" value="Flavoprotein-like_sf"/>
</dbReference>
<dbReference type="EC" id="1.7.-.-" evidence="2"/>
<dbReference type="EMBL" id="VSSQ01079125">
    <property type="protein sequence ID" value="MPN28737.1"/>
    <property type="molecule type" value="Genomic_DNA"/>
</dbReference>
<gene>
    <name evidence="2" type="primary">azoR_13</name>
    <name evidence="2" type="ORF">SDC9_176182</name>
</gene>
<keyword evidence="2" id="KW-0560">Oxidoreductase</keyword>
<name>A0A645GPE7_9ZZZZ</name>
<dbReference type="InterPro" id="IPR050104">
    <property type="entry name" value="FMN-dep_NADH:Q_OxRdtase_AzoR1"/>
</dbReference>
<dbReference type="PANTHER" id="PTHR43741:SF4">
    <property type="entry name" value="FMN-DEPENDENT NADH:QUINONE OXIDOREDUCTASE"/>
    <property type="match status" value="1"/>
</dbReference>
<comment type="caution">
    <text evidence="2">The sequence shown here is derived from an EMBL/GenBank/DDBJ whole genome shotgun (WGS) entry which is preliminary data.</text>
</comment>
<dbReference type="AlphaFoldDB" id="A0A645GPE7"/>
<sequence length="194" mass="21915">MDLMKVLFINCCVRGERSRTLRLCKAHLKAIMSKYPDCEITELYLPDQILVPLDEQSLKLRDTLIARGEWDHPIFRFARQLAEADHILIGAPHWNMSFPALLKIYIEQCYVYGVVVRNTEAGSVGLCQADKLIYITTAGDALPEIDFGAQYLKAVFQTFGVRCFEIYSADALDQDDADVEAALARAEAEIEHSI</sequence>